<dbReference type="RefSeq" id="XP_003293315.1">
    <property type="nucleotide sequence ID" value="XM_003293267.1"/>
</dbReference>
<gene>
    <name evidence="2" type="ORF">DICPUDRAFT_83881</name>
</gene>
<proteinExistence type="predicted"/>
<dbReference type="EMBL" id="GL871353">
    <property type="protein sequence ID" value="EGC30153.1"/>
    <property type="molecule type" value="Genomic_DNA"/>
</dbReference>
<protein>
    <recommendedName>
        <fullName evidence="4">Histone chaperone domain-containing protein</fullName>
    </recommendedName>
</protein>
<dbReference type="eggNOG" id="ENOG502RHI5">
    <property type="taxonomic scope" value="Eukaryota"/>
</dbReference>
<feature type="compositionally biased region" description="Acidic residues" evidence="1">
    <location>
        <begin position="88"/>
        <end position="108"/>
    </location>
</feature>
<dbReference type="GeneID" id="10511088"/>
<dbReference type="OMA" id="MPILMES"/>
<feature type="region of interest" description="Disordered" evidence="1">
    <location>
        <begin position="1"/>
        <end position="195"/>
    </location>
</feature>
<sequence length="195" mass="21079">MSDADKRAKLEALANKKRQQNEVLEKKDTKRVAVGGDKKPTSTIPKKAPAGKGGSISLNAKNYRDEEEESGSDLDSYEDDGFVVNDSDASDSDSESDVSSEPESDSSEEDRKKKKKSAPVKKSAPPPKKAAPKKKSKGSDSEDDESSSEEEKESFKFSKSDFANLPRLGSRRSTAFVVSAPPPGLDDDDDEDASE</sequence>
<evidence type="ECO:0000313" key="2">
    <source>
        <dbReference type="EMBL" id="EGC30153.1"/>
    </source>
</evidence>
<feature type="compositionally biased region" description="Basic and acidic residues" evidence="1">
    <location>
        <begin position="1"/>
        <end position="10"/>
    </location>
</feature>
<feature type="compositionally biased region" description="Acidic residues" evidence="1">
    <location>
        <begin position="185"/>
        <end position="195"/>
    </location>
</feature>
<accession>F1A0X2</accession>
<feature type="compositionally biased region" description="Basic and acidic residues" evidence="1">
    <location>
        <begin position="19"/>
        <end position="40"/>
    </location>
</feature>
<dbReference type="InParanoid" id="F1A0X2"/>
<evidence type="ECO:0008006" key="4">
    <source>
        <dbReference type="Google" id="ProtNLM"/>
    </source>
</evidence>
<dbReference type="OrthoDB" id="10635090at2759"/>
<keyword evidence="3" id="KW-1185">Reference proteome</keyword>
<dbReference type="FunCoup" id="F1A0X2">
    <property type="interactions" value="937"/>
</dbReference>
<feature type="compositionally biased region" description="Acidic residues" evidence="1">
    <location>
        <begin position="65"/>
        <end position="81"/>
    </location>
</feature>
<name>F1A0X2_DICPU</name>
<dbReference type="VEuPathDB" id="AmoebaDB:DICPUDRAFT_83881"/>
<dbReference type="KEGG" id="dpp:DICPUDRAFT_83881"/>
<dbReference type="AlphaFoldDB" id="F1A0X2"/>
<evidence type="ECO:0000313" key="3">
    <source>
        <dbReference type="Proteomes" id="UP000001064"/>
    </source>
</evidence>
<organism evidence="2 3">
    <name type="scientific">Dictyostelium purpureum</name>
    <name type="common">Slime mold</name>
    <dbReference type="NCBI Taxonomy" id="5786"/>
    <lineage>
        <taxon>Eukaryota</taxon>
        <taxon>Amoebozoa</taxon>
        <taxon>Evosea</taxon>
        <taxon>Eumycetozoa</taxon>
        <taxon>Dictyostelia</taxon>
        <taxon>Dictyosteliales</taxon>
        <taxon>Dictyosteliaceae</taxon>
        <taxon>Dictyostelium</taxon>
    </lineage>
</organism>
<dbReference type="Proteomes" id="UP000001064">
    <property type="component" value="Unassembled WGS sequence"/>
</dbReference>
<feature type="compositionally biased region" description="Acidic residues" evidence="1">
    <location>
        <begin position="141"/>
        <end position="152"/>
    </location>
</feature>
<evidence type="ECO:0000256" key="1">
    <source>
        <dbReference type="SAM" id="MobiDB-lite"/>
    </source>
</evidence>
<reference evidence="3" key="1">
    <citation type="journal article" date="2011" name="Genome Biol.">
        <title>Comparative genomics of the social amoebae Dictyostelium discoideum and Dictyostelium purpureum.</title>
        <authorList>
            <consortium name="US DOE Joint Genome Institute (JGI-PGF)"/>
            <person name="Sucgang R."/>
            <person name="Kuo A."/>
            <person name="Tian X."/>
            <person name="Salerno W."/>
            <person name="Parikh A."/>
            <person name="Feasley C.L."/>
            <person name="Dalin E."/>
            <person name="Tu H."/>
            <person name="Huang E."/>
            <person name="Barry K."/>
            <person name="Lindquist E."/>
            <person name="Shapiro H."/>
            <person name="Bruce D."/>
            <person name="Schmutz J."/>
            <person name="Salamov A."/>
            <person name="Fey P."/>
            <person name="Gaudet P."/>
            <person name="Anjard C."/>
            <person name="Babu M.M."/>
            <person name="Basu S."/>
            <person name="Bushmanova Y."/>
            <person name="van der Wel H."/>
            <person name="Katoh-Kurasawa M."/>
            <person name="Dinh C."/>
            <person name="Coutinho P.M."/>
            <person name="Saito T."/>
            <person name="Elias M."/>
            <person name="Schaap P."/>
            <person name="Kay R.R."/>
            <person name="Henrissat B."/>
            <person name="Eichinger L."/>
            <person name="Rivero F."/>
            <person name="Putnam N.H."/>
            <person name="West C.M."/>
            <person name="Loomis W.F."/>
            <person name="Chisholm R.L."/>
            <person name="Shaulsky G."/>
            <person name="Strassmann J.E."/>
            <person name="Queller D.C."/>
            <person name="Kuspa A."/>
            <person name="Grigoriev I.V."/>
        </authorList>
    </citation>
    <scope>NUCLEOTIDE SEQUENCE [LARGE SCALE GENOMIC DNA]</scope>
    <source>
        <strain evidence="3">QSDP1</strain>
    </source>
</reference>